<reference evidence="3 4" key="1">
    <citation type="submission" date="2019-01" db="EMBL/GenBank/DDBJ databases">
        <title>Draft Genome and Complete Hox-Cluster Characterization of the Sterlet Sturgeon (Acipenser ruthenus).</title>
        <authorList>
            <person name="Wei Q."/>
        </authorList>
    </citation>
    <scope>NUCLEOTIDE SEQUENCE [LARGE SCALE GENOMIC DNA]</scope>
    <source>
        <strain evidence="3">WHYD16114868_AA</strain>
        <tissue evidence="3">Blood</tissue>
    </source>
</reference>
<keyword evidence="4" id="KW-1185">Reference proteome</keyword>
<feature type="compositionally biased region" description="Basic and acidic residues" evidence="1">
    <location>
        <begin position="238"/>
        <end position="250"/>
    </location>
</feature>
<evidence type="ECO:0000313" key="3">
    <source>
        <dbReference type="EMBL" id="RXN00476.1"/>
    </source>
</evidence>
<gene>
    <name evidence="3" type="ORF">EOD39_9407</name>
</gene>
<dbReference type="GO" id="GO:0005758">
    <property type="term" value="C:mitochondrial intermembrane space"/>
    <property type="evidence" value="ECO:0007669"/>
    <property type="project" value="InterPro"/>
</dbReference>
<accession>A0A662YWD9</accession>
<protein>
    <submittedName>
        <fullName evidence="3">PRELI domain-containing protein 1, mitochondrial</fullName>
    </submittedName>
</protein>
<dbReference type="InterPro" id="IPR037365">
    <property type="entry name" value="Slowmo/Ups"/>
</dbReference>
<feature type="domain" description="PRELI/MSF1" evidence="2">
    <location>
        <begin position="63"/>
        <end position="235"/>
    </location>
</feature>
<comment type="caution">
    <text evidence="3">The sequence shown here is derived from an EMBL/GenBank/DDBJ whole genome shotgun (WGS) entry which is preliminary data.</text>
</comment>
<dbReference type="PANTHER" id="PTHR11158">
    <property type="entry name" value="MSF1/PX19 RELATED"/>
    <property type="match status" value="1"/>
</dbReference>
<feature type="region of interest" description="Disordered" evidence="1">
    <location>
        <begin position="234"/>
        <end position="275"/>
    </location>
</feature>
<proteinExistence type="predicted"/>
<dbReference type="Pfam" id="PF04707">
    <property type="entry name" value="PRELI"/>
    <property type="match status" value="1"/>
</dbReference>
<name>A0A662YWD9_ACIRT</name>
<dbReference type="EMBL" id="SCEB01000176">
    <property type="protein sequence ID" value="RXN00476.1"/>
    <property type="molecule type" value="Genomic_DNA"/>
</dbReference>
<evidence type="ECO:0000259" key="2">
    <source>
        <dbReference type="PROSITE" id="PS50904"/>
    </source>
</evidence>
<sequence>MLEYGCLCKLQPATLKTSPIPLIISGLGNCGHVAVIAVNRRPRGQSQYWILSIAGLAAVGTMVKYFFSQTDIKSSWEHVFSAFWQRYPNPFSKHVLTEDVVFREVTPDNTLISRRLLTKTNHLPRWAEKIFPSNLARSVFVIEDSVVDLKNKTLTTFSWNINHTRLLVVEERCVYSMSQEKQAWSLAKREAWISSGVFGFSRAIQEFGLARFKSNQIKATRGLEYALSTLHGDGPSRPLKDKEAMEKTKETALATSEKAKNLASVASPHKSNQFV</sequence>
<evidence type="ECO:0000256" key="1">
    <source>
        <dbReference type="SAM" id="MobiDB-lite"/>
    </source>
</evidence>
<dbReference type="PROSITE" id="PS50904">
    <property type="entry name" value="PRELI_MSF1"/>
    <property type="match status" value="1"/>
</dbReference>
<dbReference type="AlphaFoldDB" id="A0A662YWD9"/>
<dbReference type="Proteomes" id="UP000289886">
    <property type="component" value="Unassembled WGS sequence"/>
</dbReference>
<evidence type="ECO:0000313" key="4">
    <source>
        <dbReference type="Proteomes" id="UP000289886"/>
    </source>
</evidence>
<dbReference type="InterPro" id="IPR006797">
    <property type="entry name" value="PRELI/MSF1_dom"/>
</dbReference>
<organism evidence="3 4">
    <name type="scientific">Acipenser ruthenus</name>
    <name type="common">Sterlet sturgeon</name>
    <dbReference type="NCBI Taxonomy" id="7906"/>
    <lineage>
        <taxon>Eukaryota</taxon>
        <taxon>Metazoa</taxon>
        <taxon>Chordata</taxon>
        <taxon>Craniata</taxon>
        <taxon>Vertebrata</taxon>
        <taxon>Euteleostomi</taxon>
        <taxon>Actinopterygii</taxon>
        <taxon>Chondrostei</taxon>
        <taxon>Acipenseriformes</taxon>
        <taxon>Acipenseridae</taxon>
        <taxon>Acipenser</taxon>
    </lineage>
</organism>